<dbReference type="InterPro" id="IPR013103">
    <property type="entry name" value="RVT_2"/>
</dbReference>
<dbReference type="InterPro" id="IPR043502">
    <property type="entry name" value="DNA/RNA_pol_sf"/>
</dbReference>
<reference evidence="2" key="2">
    <citation type="journal article" date="2024" name="Plant">
        <title>Genomic evolution and insights into agronomic trait innovations of Sesamum species.</title>
        <authorList>
            <person name="Miao H."/>
            <person name="Wang L."/>
            <person name="Qu L."/>
            <person name="Liu H."/>
            <person name="Sun Y."/>
            <person name="Le M."/>
            <person name="Wang Q."/>
            <person name="Wei S."/>
            <person name="Zheng Y."/>
            <person name="Lin W."/>
            <person name="Duan Y."/>
            <person name="Cao H."/>
            <person name="Xiong S."/>
            <person name="Wang X."/>
            <person name="Wei L."/>
            <person name="Li C."/>
            <person name="Ma Q."/>
            <person name="Ju M."/>
            <person name="Zhao R."/>
            <person name="Li G."/>
            <person name="Mu C."/>
            <person name="Tian Q."/>
            <person name="Mei H."/>
            <person name="Zhang T."/>
            <person name="Gao T."/>
            <person name="Zhang H."/>
        </authorList>
    </citation>
    <scope>NUCLEOTIDE SEQUENCE</scope>
    <source>
        <strain evidence="2">KEN1</strain>
    </source>
</reference>
<dbReference type="SUPFAM" id="SSF56672">
    <property type="entry name" value="DNA/RNA polymerases"/>
    <property type="match status" value="1"/>
</dbReference>
<gene>
    <name evidence="2" type="ORF">Slati_1484700</name>
</gene>
<evidence type="ECO:0000259" key="1">
    <source>
        <dbReference type="Pfam" id="PF07727"/>
    </source>
</evidence>
<name>A0AAW2X609_9LAMI</name>
<evidence type="ECO:0000313" key="2">
    <source>
        <dbReference type="EMBL" id="KAL0449283.1"/>
    </source>
</evidence>
<reference evidence="2" key="1">
    <citation type="submission" date="2020-06" db="EMBL/GenBank/DDBJ databases">
        <authorList>
            <person name="Li T."/>
            <person name="Hu X."/>
            <person name="Zhang T."/>
            <person name="Song X."/>
            <person name="Zhang H."/>
            <person name="Dai N."/>
            <person name="Sheng W."/>
            <person name="Hou X."/>
            <person name="Wei L."/>
        </authorList>
    </citation>
    <scope>NUCLEOTIDE SEQUENCE</scope>
    <source>
        <strain evidence="2">KEN1</strain>
        <tissue evidence="2">Leaf</tissue>
    </source>
</reference>
<sequence>MKPSSKFAIVKCLIAVSAVKGWELHQLDVNNAFLNGDLDEEVFMKIPQGLYQEEKGMSISDNSLFTMSKGESKMVVLVYVDDLIVARNDTEKCKQFKTYLQGCFQIKDLGPLSYFLGLEVKRTKYGIYLSRHKYAKDIITELGLEDSKHVESPIPQQHGLSADIGEPIEDAWLYKWLLGDFCT</sequence>
<comment type="caution">
    <text evidence="2">The sequence shown here is derived from an EMBL/GenBank/DDBJ whole genome shotgun (WGS) entry which is preliminary data.</text>
</comment>
<dbReference type="EMBL" id="JACGWN010000005">
    <property type="protein sequence ID" value="KAL0449283.1"/>
    <property type="molecule type" value="Genomic_DNA"/>
</dbReference>
<dbReference type="AlphaFoldDB" id="A0AAW2X609"/>
<protein>
    <submittedName>
        <fullName evidence="2">Retrovirus-related Pol polyprotein from transposon RE2</fullName>
    </submittedName>
</protein>
<dbReference type="Pfam" id="PF07727">
    <property type="entry name" value="RVT_2"/>
    <property type="match status" value="2"/>
</dbReference>
<accession>A0AAW2X609</accession>
<feature type="domain" description="Reverse transcriptase Ty1/copia-type" evidence="1">
    <location>
        <begin position="3"/>
        <end position="55"/>
    </location>
</feature>
<organism evidence="2">
    <name type="scientific">Sesamum latifolium</name>
    <dbReference type="NCBI Taxonomy" id="2727402"/>
    <lineage>
        <taxon>Eukaryota</taxon>
        <taxon>Viridiplantae</taxon>
        <taxon>Streptophyta</taxon>
        <taxon>Embryophyta</taxon>
        <taxon>Tracheophyta</taxon>
        <taxon>Spermatophyta</taxon>
        <taxon>Magnoliopsida</taxon>
        <taxon>eudicotyledons</taxon>
        <taxon>Gunneridae</taxon>
        <taxon>Pentapetalae</taxon>
        <taxon>asterids</taxon>
        <taxon>lamiids</taxon>
        <taxon>Lamiales</taxon>
        <taxon>Pedaliaceae</taxon>
        <taxon>Sesamum</taxon>
    </lineage>
</organism>
<feature type="domain" description="Reverse transcriptase Ty1/copia-type" evidence="1">
    <location>
        <begin position="62"/>
        <end position="154"/>
    </location>
</feature>
<proteinExistence type="predicted"/>